<keyword evidence="6 8" id="KW-0479">Metal-binding</keyword>
<evidence type="ECO:0000256" key="5">
    <source>
        <dbReference type="ARBA" id="ARBA00022596"/>
    </source>
</evidence>
<dbReference type="RefSeq" id="WP_003485950.1">
    <property type="nucleotide sequence ID" value="NZ_JXSU01000007.1"/>
</dbReference>
<accession>A0A0D1AKV8</accession>
<comment type="subcellular location">
    <subcellularLocation>
        <location evidence="2">Cell envelope</location>
    </subcellularLocation>
</comment>
<evidence type="ECO:0000256" key="6">
    <source>
        <dbReference type="ARBA" id="ARBA00022723"/>
    </source>
</evidence>
<dbReference type="PROSITE" id="PS00508">
    <property type="entry name" value="NI_HGENASE_L_2"/>
    <property type="match status" value="1"/>
</dbReference>
<evidence type="ECO:0000313" key="10">
    <source>
        <dbReference type="EMBL" id="KIS23769.1"/>
    </source>
</evidence>
<reference evidence="10 11" key="1">
    <citation type="submission" date="2014-06" db="EMBL/GenBank/DDBJ databases">
        <title>Genome characterization of distinct group I Clostridium botulinum lineages.</title>
        <authorList>
            <person name="Giordani F."/>
            <person name="Anselmo A."/>
            <person name="Fillo S."/>
            <person name="Palozzi A.M."/>
            <person name="Fortunato A."/>
            <person name="Gentile B."/>
            <person name="Ciammaruconi A."/>
            <person name="Anniballi F."/>
            <person name="De Medici D."/>
            <person name="Lista F."/>
        </authorList>
    </citation>
    <scope>NUCLEOTIDE SEQUENCE [LARGE SCALE GENOMIC DNA]</scope>
    <source>
        <strain evidence="10 11">B2 450</strain>
    </source>
</reference>
<dbReference type="InterPro" id="IPR018194">
    <property type="entry name" value="Ni-dep_hyd_lsu_Ni_BS"/>
</dbReference>
<comment type="cofactor">
    <cofactor evidence="8">
        <name>Fe cation</name>
        <dbReference type="ChEBI" id="CHEBI:24875"/>
    </cofactor>
</comment>
<comment type="subunit">
    <text evidence="4">Heterodimer of a large and a small subunit.</text>
</comment>
<feature type="binding site" evidence="8">
    <location>
        <position position="61"/>
    </location>
    <ligand>
        <name>Ni(2+)</name>
        <dbReference type="ChEBI" id="CHEBI:49786"/>
    </ligand>
</feature>
<dbReference type="OrthoDB" id="9761717at2"/>
<gene>
    <name evidence="10" type="ORF">N495_09235</name>
</gene>
<dbReference type="AlphaFoldDB" id="A0A0D1AKV8"/>
<dbReference type="Pfam" id="PF00374">
    <property type="entry name" value="NiFeSe_Hases"/>
    <property type="match status" value="3"/>
</dbReference>
<feature type="binding site" evidence="8">
    <location>
        <position position="456"/>
    </location>
    <ligand>
        <name>Mg(2+)</name>
        <dbReference type="ChEBI" id="CHEBI:18420"/>
    </ligand>
</feature>
<dbReference type="GO" id="GO:0016151">
    <property type="term" value="F:nickel cation binding"/>
    <property type="evidence" value="ECO:0007669"/>
    <property type="project" value="InterPro"/>
</dbReference>
<keyword evidence="8" id="KW-0408">Iron</keyword>
<dbReference type="GO" id="GO:0030313">
    <property type="term" value="C:cell envelope"/>
    <property type="evidence" value="ECO:0007669"/>
    <property type="project" value="UniProtKB-SubCell"/>
</dbReference>
<name>A0A0D1AKV8_CLOBO</name>
<dbReference type="Proteomes" id="UP000032250">
    <property type="component" value="Unassembled WGS sequence"/>
</dbReference>
<dbReference type="EMBL" id="JXSU01000007">
    <property type="protein sequence ID" value="KIS23769.1"/>
    <property type="molecule type" value="Genomic_DNA"/>
</dbReference>
<dbReference type="PANTHER" id="PTHR42958">
    <property type="entry name" value="HYDROGENASE-2 LARGE CHAIN"/>
    <property type="match status" value="1"/>
</dbReference>
<feature type="binding site" evidence="8">
    <location>
        <position position="64"/>
    </location>
    <ligand>
        <name>Fe cation</name>
        <dbReference type="ChEBI" id="CHEBI:24875"/>
    </ligand>
</feature>
<dbReference type="PROSITE" id="PS00507">
    <property type="entry name" value="NI_HGENASE_L_1"/>
    <property type="match status" value="1"/>
</dbReference>
<evidence type="ECO:0000313" key="11">
    <source>
        <dbReference type="Proteomes" id="UP000032250"/>
    </source>
</evidence>
<organism evidence="10 11">
    <name type="scientific">Clostridium botulinum B2 450</name>
    <dbReference type="NCBI Taxonomy" id="1379739"/>
    <lineage>
        <taxon>Bacteria</taxon>
        <taxon>Bacillati</taxon>
        <taxon>Bacillota</taxon>
        <taxon>Clostridia</taxon>
        <taxon>Eubacteriales</taxon>
        <taxon>Clostridiaceae</taxon>
        <taxon>Clostridium</taxon>
    </lineage>
</organism>
<dbReference type="InterPro" id="IPR029014">
    <property type="entry name" value="NiFe-Hase_large"/>
</dbReference>
<comment type="caution">
    <text evidence="10">The sequence shown here is derived from an EMBL/GenBank/DDBJ whole genome shotgun (WGS) entry which is preliminary data.</text>
</comment>
<evidence type="ECO:0000256" key="8">
    <source>
        <dbReference type="PIRSR" id="PIRSR601501-1"/>
    </source>
</evidence>
<dbReference type="PATRIC" id="fig|1379739.3.peg.2203"/>
<protein>
    <submittedName>
        <fullName evidence="10">Ni/Fe hydrogenase</fullName>
    </submittedName>
</protein>
<dbReference type="SUPFAM" id="SSF56762">
    <property type="entry name" value="HydB/Nqo4-like"/>
    <property type="match status" value="1"/>
</dbReference>
<feature type="binding site" evidence="8">
    <location>
        <position position="402"/>
    </location>
    <ligand>
        <name>Mg(2+)</name>
        <dbReference type="ChEBI" id="CHEBI:18420"/>
    </ligand>
</feature>
<comment type="cofactor">
    <cofactor evidence="1 8">
        <name>Ni(2+)</name>
        <dbReference type="ChEBI" id="CHEBI:49786"/>
    </cofactor>
</comment>
<sequence length="471" mass="53279">MGKTITIDPITRISGFLEIKVKVEDNIIVDGETSGLLFRGFEKMLEGRPPLDAIYFTERICGICSTAHAMTSTLALENALNITPSINDLYIRDMMHGFEFIQNHLRQFYCFTIPSYVNLPNIKPIYPQEYSDFRLPKKLNERISSHYEEGIKYSRLAHEALAVLGGKAPHTHGIFVGGVTVNIDSYKLTKIQSILKAIKEFVNTYMLEDMNIIAKYYSDYFNLGKTYGNFMSFGVFDNYEDKNISYVKPGVIINNKSENFDRNKITENIRYAWYVSDTITENPIMDNEYTVDLKKEGAYSFVKAPRYDGLPMEVGPLARLKIAGEYTGGNSSMDRNIARVLETKKIIDILSNISEKIQLIPNNQSVYNIPDNAFGEGLIDTTRGSLSHFIKIENKIIKYYNIITPTAWNISPKDSNGTRGVGEKSLIGSKINNVEKPVEIGRIIRSFDPCISCATHLISNNNEPIKVEVLV</sequence>
<keyword evidence="5 8" id="KW-0533">Nickel</keyword>
<proteinExistence type="inferred from homology"/>
<evidence type="ECO:0000256" key="9">
    <source>
        <dbReference type="RuleBase" id="RU003896"/>
    </source>
</evidence>
<evidence type="ECO:0000256" key="2">
    <source>
        <dbReference type="ARBA" id="ARBA00004196"/>
    </source>
</evidence>
<feature type="binding site" evidence="8">
    <location>
        <position position="450"/>
    </location>
    <ligand>
        <name>Ni(2+)</name>
        <dbReference type="ChEBI" id="CHEBI:49786"/>
    </ligand>
</feature>
<dbReference type="InterPro" id="IPR001501">
    <property type="entry name" value="Ni-dep_hyd_lsu"/>
</dbReference>
<keyword evidence="7 9" id="KW-0560">Oxidoreductase</keyword>
<dbReference type="PANTHER" id="PTHR42958:SF2">
    <property type="entry name" value="UPTAKE HYDROGENASE LARGE SUBUNIT"/>
    <property type="match status" value="1"/>
</dbReference>
<feature type="binding site" evidence="8">
    <location>
        <position position="453"/>
    </location>
    <ligand>
        <name>Fe cation</name>
        <dbReference type="ChEBI" id="CHEBI:24875"/>
    </ligand>
</feature>
<evidence type="ECO:0000256" key="7">
    <source>
        <dbReference type="ARBA" id="ARBA00023002"/>
    </source>
</evidence>
<evidence type="ECO:0000256" key="4">
    <source>
        <dbReference type="ARBA" id="ARBA00011771"/>
    </source>
</evidence>
<dbReference type="InterPro" id="IPR050867">
    <property type="entry name" value="NiFe/NiFeSe_hydrgnase_LSU"/>
</dbReference>
<dbReference type="GO" id="GO:0008901">
    <property type="term" value="F:ferredoxin hydrogenase activity"/>
    <property type="evidence" value="ECO:0007669"/>
    <property type="project" value="InterPro"/>
</dbReference>
<dbReference type="HOGENOM" id="CLU_030087_0_0_9"/>
<evidence type="ECO:0000256" key="1">
    <source>
        <dbReference type="ARBA" id="ARBA00001967"/>
    </source>
</evidence>
<evidence type="ECO:0000256" key="3">
    <source>
        <dbReference type="ARBA" id="ARBA00009292"/>
    </source>
</evidence>
<feature type="binding site" evidence="8">
    <location>
        <position position="42"/>
    </location>
    <ligand>
        <name>Mg(2+)</name>
        <dbReference type="ChEBI" id="CHEBI:18420"/>
    </ligand>
</feature>
<keyword evidence="8" id="KW-0460">Magnesium</keyword>
<feature type="binding site" evidence="8">
    <location>
        <position position="64"/>
    </location>
    <ligand>
        <name>Ni(2+)</name>
        <dbReference type="ChEBI" id="CHEBI:49786"/>
    </ligand>
</feature>
<dbReference type="Gene3D" id="1.10.645.10">
    <property type="entry name" value="Cytochrome-c3 Hydrogenase, chain B"/>
    <property type="match status" value="1"/>
</dbReference>
<comment type="similarity">
    <text evidence="3 9">Belongs to the [NiFe]/[NiFeSe] hydrogenase large subunit family.</text>
</comment>